<reference evidence="2" key="1">
    <citation type="submission" date="2014-10" db="EMBL/GenBank/DDBJ databases">
        <title>Characterization of Lactobacillus fermentum phage vB_S_LfeInf.</title>
        <authorList>
            <person name="Liu M."/>
            <person name="Gill J.J."/>
            <person name="Berry J."/>
            <person name="Young R.III."/>
            <person name="Summer E.J."/>
        </authorList>
    </citation>
    <scope>NUCLEOTIDE SEQUENCE [LARGE SCALE GENOMIC DNA]</scope>
</reference>
<sequence>MENNKNCPYCSPDKRIMRSIIEGSSDFLAISNDGTVVFGDDGAVSCYERLLNFCPMCGRKLNKGEE</sequence>
<protein>
    <submittedName>
        <fullName evidence="1">Uncharacterized protein</fullName>
    </submittedName>
</protein>
<dbReference type="KEGG" id="vg:26793813"/>
<evidence type="ECO:0000313" key="2">
    <source>
        <dbReference type="Proteomes" id="UP000030922"/>
    </source>
</evidence>
<dbReference type="GeneID" id="26793813"/>
<gene>
    <name evidence="1" type="ORF">LfeInf_025</name>
</gene>
<reference evidence="1 2" key="2">
    <citation type="journal article" date="2015" name="Biotechnol. Biofuels">
        <title>Bacteriophage application restores ethanol fermentation characteristics disrupted by Lactobacillus fermentum.</title>
        <authorList>
            <person name="Liu M."/>
            <person name="Bischoff K.M."/>
            <person name="Gill J.J."/>
            <person name="Mire-Criscione M.D."/>
            <person name="Berry J.D."/>
            <person name="Young R."/>
            <person name="Summer E.J."/>
        </authorList>
    </citation>
    <scope>NUCLEOTIDE SEQUENCE [LARGE SCALE GENOMIC DNA]</scope>
</reference>
<dbReference type="EMBL" id="KP054477">
    <property type="protein sequence ID" value="AIZ94651.1"/>
    <property type="molecule type" value="Genomic_DNA"/>
</dbReference>
<proteinExistence type="predicted"/>
<organism evidence="1 2">
    <name type="scientific">Lactobacillus phage LfeInf</name>
    <dbReference type="NCBI Taxonomy" id="1567484"/>
    <lineage>
        <taxon>Viruses</taxon>
        <taxon>Duplodnaviria</taxon>
        <taxon>Heunggongvirae</taxon>
        <taxon>Uroviricota</taxon>
        <taxon>Caudoviricetes</taxon>
        <taxon>Herelleviridae</taxon>
        <taxon>Hopescreekvirus</taxon>
        <taxon>Hopescreekvirus LfeInf</taxon>
    </lineage>
</organism>
<dbReference type="Proteomes" id="UP000030922">
    <property type="component" value="Segment"/>
</dbReference>
<evidence type="ECO:0000313" key="1">
    <source>
        <dbReference type="EMBL" id="AIZ94651.1"/>
    </source>
</evidence>
<keyword evidence="2" id="KW-1185">Reference proteome</keyword>
<dbReference type="RefSeq" id="YP_009222263.1">
    <property type="nucleotide sequence ID" value="NC_029058.1"/>
</dbReference>
<accession>A0A0A7NNJ5</accession>
<name>A0A0A7NNJ5_9CAUD</name>